<sequence>ARPPLDRPLPPPHQRGGGGLRVLPLRRAPRPAAPPGARAAL</sequence>
<proteinExistence type="predicted"/>
<protein>
    <submittedName>
        <fullName evidence="2">Uncharacterized protein</fullName>
    </submittedName>
</protein>
<name>A0A6J4PBR4_9PSEU</name>
<feature type="non-terminal residue" evidence="2">
    <location>
        <position position="41"/>
    </location>
</feature>
<feature type="region of interest" description="Disordered" evidence="1">
    <location>
        <begin position="1"/>
        <end position="41"/>
    </location>
</feature>
<evidence type="ECO:0000313" key="2">
    <source>
        <dbReference type="EMBL" id="CAA9411492.1"/>
    </source>
</evidence>
<dbReference type="AlphaFoldDB" id="A0A6J4PBR4"/>
<dbReference type="EMBL" id="CADCUS010000301">
    <property type="protein sequence ID" value="CAA9411492.1"/>
    <property type="molecule type" value="Genomic_DNA"/>
</dbReference>
<gene>
    <name evidence="2" type="ORF">AVDCRST_MAG66-2069</name>
</gene>
<evidence type="ECO:0000256" key="1">
    <source>
        <dbReference type="SAM" id="MobiDB-lite"/>
    </source>
</evidence>
<feature type="non-terminal residue" evidence="2">
    <location>
        <position position="1"/>
    </location>
</feature>
<feature type="compositionally biased region" description="Pro residues" evidence="1">
    <location>
        <begin position="1"/>
        <end position="13"/>
    </location>
</feature>
<reference evidence="2" key="1">
    <citation type="submission" date="2020-02" db="EMBL/GenBank/DDBJ databases">
        <authorList>
            <person name="Meier V. D."/>
        </authorList>
    </citation>
    <scope>NUCLEOTIDE SEQUENCE</scope>
    <source>
        <strain evidence="2">AVDCRST_MAG66</strain>
    </source>
</reference>
<organism evidence="2">
    <name type="scientific">uncultured Pseudonocardia sp</name>
    <dbReference type="NCBI Taxonomy" id="211455"/>
    <lineage>
        <taxon>Bacteria</taxon>
        <taxon>Bacillati</taxon>
        <taxon>Actinomycetota</taxon>
        <taxon>Actinomycetes</taxon>
        <taxon>Pseudonocardiales</taxon>
        <taxon>Pseudonocardiaceae</taxon>
        <taxon>Pseudonocardia</taxon>
        <taxon>environmental samples</taxon>
    </lineage>
</organism>
<accession>A0A6J4PBR4</accession>